<gene>
    <name evidence="2" type="ORF">BT96DRAFT_95077</name>
</gene>
<feature type="transmembrane region" description="Helical" evidence="1">
    <location>
        <begin position="7"/>
        <end position="30"/>
    </location>
</feature>
<accession>A0A6A4HGG2</accession>
<feature type="transmembrane region" description="Helical" evidence="1">
    <location>
        <begin position="174"/>
        <end position="193"/>
    </location>
</feature>
<keyword evidence="1" id="KW-0812">Transmembrane</keyword>
<keyword evidence="1" id="KW-0472">Membrane</keyword>
<protein>
    <recommendedName>
        <fullName evidence="4">Family A G protein-coupled receptor-like protein</fullName>
    </recommendedName>
</protein>
<feature type="transmembrane region" description="Helical" evidence="1">
    <location>
        <begin position="133"/>
        <end position="154"/>
    </location>
</feature>
<organism evidence="2 3">
    <name type="scientific">Gymnopus androsaceus JB14</name>
    <dbReference type="NCBI Taxonomy" id="1447944"/>
    <lineage>
        <taxon>Eukaryota</taxon>
        <taxon>Fungi</taxon>
        <taxon>Dikarya</taxon>
        <taxon>Basidiomycota</taxon>
        <taxon>Agaricomycotina</taxon>
        <taxon>Agaricomycetes</taxon>
        <taxon>Agaricomycetidae</taxon>
        <taxon>Agaricales</taxon>
        <taxon>Marasmiineae</taxon>
        <taxon>Omphalotaceae</taxon>
        <taxon>Gymnopus</taxon>
    </lineage>
</organism>
<keyword evidence="3" id="KW-1185">Reference proteome</keyword>
<evidence type="ECO:0008006" key="4">
    <source>
        <dbReference type="Google" id="ProtNLM"/>
    </source>
</evidence>
<sequence>MTEDSGIVIVQLLALFLSSFFWGIYLITFVQSIRCLLWDSKGIRKSASTISWPMLVVAVLLALFPAFDVALGLTQNIEAIKSFASPINGSASQLPSALTNWTIMLKTCNGVVGTLISDGAWVYRCWVVYNRRWLIIALPMFLWLSYLSLSIYVICVEVQSVHGNLFPLFRASALQFDPMIISGFSVSLFNNFLTHGLIVHRIRQVDKETSLYTTGSHYTRDPIHTFSGQTRKRTRLQNVILVIIESGLLYTTTALISFSTFLADSLSFYATSSMEIQVLSIAFNLVIIRNARPNDDVQLSTGGYHPNPTFPLRNLATAEDAAEVSSKNEARWSGEKP</sequence>
<evidence type="ECO:0000313" key="3">
    <source>
        <dbReference type="Proteomes" id="UP000799118"/>
    </source>
</evidence>
<dbReference type="OrthoDB" id="3357408at2759"/>
<dbReference type="AlphaFoldDB" id="A0A6A4HGG2"/>
<dbReference type="Proteomes" id="UP000799118">
    <property type="component" value="Unassembled WGS sequence"/>
</dbReference>
<keyword evidence="1" id="KW-1133">Transmembrane helix</keyword>
<name>A0A6A4HGG2_9AGAR</name>
<dbReference type="EMBL" id="ML769507">
    <property type="protein sequence ID" value="KAE9396850.1"/>
    <property type="molecule type" value="Genomic_DNA"/>
</dbReference>
<feature type="transmembrane region" description="Helical" evidence="1">
    <location>
        <begin position="239"/>
        <end position="262"/>
    </location>
</feature>
<evidence type="ECO:0000313" key="2">
    <source>
        <dbReference type="EMBL" id="KAE9396850.1"/>
    </source>
</evidence>
<feature type="transmembrane region" description="Helical" evidence="1">
    <location>
        <begin position="268"/>
        <end position="288"/>
    </location>
</feature>
<reference evidence="2" key="1">
    <citation type="journal article" date="2019" name="Environ. Microbiol.">
        <title>Fungal ecological strategies reflected in gene transcription - a case study of two litter decomposers.</title>
        <authorList>
            <person name="Barbi F."/>
            <person name="Kohler A."/>
            <person name="Barry K."/>
            <person name="Baskaran P."/>
            <person name="Daum C."/>
            <person name="Fauchery L."/>
            <person name="Ihrmark K."/>
            <person name="Kuo A."/>
            <person name="LaButti K."/>
            <person name="Lipzen A."/>
            <person name="Morin E."/>
            <person name="Grigoriev I.V."/>
            <person name="Henrissat B."/>
            <person name="Lindahl B."/>
            <person name="Martin F."/>
        </authorList>
    </citation>
    <scope>NUCLEOTIDE SEQUENCE</scope>
    <source>
        <strain evidence="2">JB14</strain>
    </source>
</reference>
<feature type="transmembrane region" description="Helical" evidence="1">
    <location>
        <begin position="50"/>
        <end position="73"/>
    </location>
</feature>
<proteinExistence type="predicted"/>
<evidence type="ECO:0000256" key="1">
    <source>
        <dbReference type="SAM" id="Phobius"/>
    </source>
</evidence>